<name>A0A218ZI13_9HELO</name>
<feature type="region of interest" description="Disordered" evidence="1">
    <location>
        <begin position="62"/>
        <end position="86"/>
    </location>
</feature>
<gene>
    <name evidence="2" type="ORF">B2J93_3037</name>
</gene>
<accession>A0A218ZI13</accession>
<sequence length="113" mass="12102">MIDLARPGCCQVSSSAWVLSGSENIDLASGLTSALPIHTSNWVYQVATHVQDFHADVRKRSATWSSHPSTKTQNLPSGLAPASTRSLTSAAPLHPLTKNLFPQLEYHLPAPAS</sequence>
<dbReference type="EMBL" id="MZNU01000012">
    <property type="protein sequence ID" value="OWP07290.1"/>
    <property type="molecule type" value="Genomic_DNA"/>
</dbReference>
<dbReference type="AlphaFoldDB" id="A0A218ZI13"/>
<feature type="compositionally biased region" description="Polar residues" evidence="1">
    <location>
        <begin position="62"/>
        <end position="76"/>
    </location>
</feature>
<evidence type="ECO:0000313" key="3">
    <source>
        <dbReference type="Proteomes" id="UP000242519"/>
    </source>
</evidence>
<organism evidence="2 3">
    <name type="scientific">Diplocarpon coronariae</name>
    <dbReference type="NCBI Taxonomy" id="2795749"/>
    <lineage>
        <taxon>Eukaryota</taxon>
        <taxon>Fungi</taxon>
        <taxon>Dikarya</taxon>
        <taxon>Ascomycota</taxon>
        <taxon>Pezizomycotina</taxon>
        <taxon>Leotiomycetes</taxon>
        <taxon>Helotiales</taxon>
        <taxon>Drepanopezizaceae</taxon>
        <taxon>Diplocarpon</taxon>
    </lineage>
</organism>
<keyword evidence="3" id="KW-1185">Reference proteome</keyword>
<protein>
    <submittedName>
        <fullName evidence="2">Nuclear matrix associated phosphoprotein</fullName>
    </submittedName>
</protein>
<reference evidence="2 3" key="1">
    <citation type="submission" date="2017-04" db="EMBL/GenBank/DDBJ databases">
        <title>Draft genome sequence of Marssonina coronaria NL1: causal agent of apple blotch.</title>
        <authorList>
            <person name="Cheng Q."/>
        </authorList>
    </citation>
    <scope>NUCLEOTIDE SEQUENCE [LARGE SCALE GENOMIC DNA]</scope>
    <source>
        <strain evidence="2 3">NL1</strain>
    </source>
</reference>
<dbReference type="Proteomes" id="UP000242519">
    <property type="component" value="Unassembled WGS sequence"/>
</dbReference>
<proteinExistence type="predicted"/>
<comment type="caution">
    <text evidence="2">The sequence shown here is derived from an EMBL/GenBank/DDBJ whole genome shotgun (WGS) entry which is preliminary data.</text>
</comment>
<dbReference type="InParanoid" id="A0A218ZI13"/>
<evidence type="ECO:0000256" key="1">
    <source>
        <dbReference type="SAM" id="MobiDB-lite"/>
    </source>
</evidence>
<evidence type="ECO:0000313" key="2">
    <source>
        <dbReference type="EMBL" id="OWP07290.1"/>
    </source>
</evidence>